<comment type="similarity">
    <text evidence="1">Belongs to the site-specific recombinase resolvase family.</text>
</comment>
<feature type="domain" description="Resolvase/invertase-type recombinase catalytic" evidence="2">
    <location>
        <begin position="3"/>
        <end position="136"/>
    </location>
</feature>
<evidence type="ECO:0000313" key="4">
    <source>
        <dbReference type="Proteomes" id="UP000759103"/>
    </source>
</evidence>
<dbReference type="PROSITE" id="PS51736">
    <property type="entry name" value="RECOMBINASES_3"/>
    <property type="match status" value="1"/>
</dbReference>
<protein>
    <submittedName>
        <fullName evidence="3">Recombinase family protein</fullName>
    </submittedName>
</protein>
<reference evidence="3 4" key="1">
    <citation type="submission" date="2021-07" db="EMBL/GenBank/DDBJ databases">
        <title>Sphingomonas sp.</title>
        <authorList>
            <person name="Feng G."/>
            <person name="Li J."/>
            <person name="Pan M."/>
        </authorList>
    </citation>
    <scope>NUCLEOTIDE SEQUENCE [LARGE SCALE GENOMIC DNA]</scope>
    <source>
        <strain evidence="3 4">RRHST34</strain>
    </source>
</reference>
<dbReference type="SMART" id="SM00857">
    <property type="entry name" value="Resolvase"/>
    <property type="match status" value="1"/>
</dbReference>
<organism evidence="3 4">
    <name type="scientific">Sphingomonas citri</name>
    <dbReference type="NCBI Taxonomy" id="2862499"/>
    <lineage>
        <taxon>Bacteria</taxon>
        <taxon>Pseudomonadati</taxon>
        <taxon>Pseudomonadota</taxon>
        <taxon>Alphaproteobacteria</taxon>
        <taxon>Sphingomonadales</taxon>
        <taxon>Sphingomonadaceae</taxon>
        <taxon>Sphingomonas</taxon>
    </lineage>
</organism>
<dbReference type="InterPro" id="IPR006120">
    <property type="entry name" value="Resolvase_HTH_dom"/>
</dbReference>
<evidence type="ECO:0000259" key="2">
    <source>
        <dbReference type="PROSITE" id="PS51736"/>
    </source>
</evidence>
<sequence>MVLTRGYMRLGQIGRTLRADRASLHHIGCADVYVERVGAGAPQRPMLSRLLQSAEAGDLVCVPSLNDLGRSLPELKETVLLFRNAGLHLNCILEEINTFEGSSEIVYKTIEAVVHFQTRRHVDLIKLGMQIAAETGKPTGRPRVDSSKVETAKRLVKAGLPVAEAAKKAELSVPTLYRYLSRL</sequence>
<dbReference type="SUPFAM" id="SSF53041">
    <property type="entry name" value="Resolvase-like"/>
    <property type="match status" value="1"/>
</dbReference>
<dbReference type="InterPro" id="IPR036162">
    <property type="entry name" value="Resolvase-like_N_sf"/>
</dbReference>
<proteinExistence type="inferred from homology"/>
<dbReference type="Gene3D" id="3.40.50.1390">
    <property type="entry name" value="Resolvase, N-terminal catalytic domain"/>
    <property type="match status" value="1"/>
</dbReference>
<dbReference type="Gene3D" id="1.10.10.60">
    <property type="entry name" value="Homeodomain-like"/>
    <property type="match status" value="1"/>
</dbReference>
<gene>
    <name evidence="3" type="ORF">KZ820_06920</name>
</gene>
<comment type="caution">
    <text evidence="3">The sequence shown here is derived from an EMBL/GenBank/DDBJ whole genome shotgun (WGS) entry which is preliminary data.</text>
</comment>
<evidence type="ECO:0000256" key="1">
    <source>
        <dbReference type="ARBA" id="ARBA00009913"/>
    </source>
</evidence>
<dbReference type="Proteomes" id="UP000759103">
    <property type="component" value="Unassembled WGS sequence"/>
</dbReference>
<evidence type="ECO:0000313" key="3">
    <source>
        <dbReference type="EMBL" id="MBW6530463.1"/>
    </source>
</evidence>
<keyword evidence="4" id="KW-1185">Reference proteome</keyword>
<accession>A0ABS7BLH5</accession>
<dbReference type="Pfam" id="PF02796">
    <property type="entry name" value="HTH_7"/>
    <property type="match status" value="1"/>
</dbReference>
<dbReference type="InterPro" id="IPR009057">
    <property type="entry name" value="Homeodomain-like_sf"/>
</dbReference>
<dbReference type="SUPFAM" id="SSF46689">
    <property type="entry name" value="Homeodomain-like"/>
    <property type="match status" value="1"/>
</dbReference>
<dbReference type="Pfam" id="PF00239">
    <property type="entry name" value="Resolvase"/>
    <property type="match status" value="1"/>
</dbReference>
<dbReference type="EMBL" id="JAHXZN010000001">
    <property type="protein sequence ID" value="MBW6530463.1"/>
    <property type="molecule type" value="Genomic_DNA"/>
</dbReference>
<name>A0ABS7BLH5_9SPHN</name>
<dbReference type="InterPro" id="IPR006119">
    <property type="entry name" value="Resolv_N"/>
</dbReference>